<evidence type="ECO:0000256" key="2">
    <source>
        <dbReference type="ARBA" id="ARBA00022679"/>
    </source>
</evidence>
<reference evidence="3 4" key="1">
    <citation type="submission" date="2015-12" db="EMBL/GenBank/DDBJ databases">
        <title>Draft genome sequence of Moniliophthora roreri, the causal agent of frosty pod rot of cacao.</title>
        <authorList>
            <person name="Aime M.C."/>
            <person name="Diaz-Valderrama J.R."/>
            <person name="Kijpornyongpan T."/>
            <person name="Phillips-Mora W."/>
        </authorList>
    </citation>
    <scope>NUCLEOTIDE SEQUENCE [LARGE SCALE GENOMIC DNA]</scope>
    <source>
        <strain evidence="3 4">MCA 2952</strain>
    </source>
</reference>
<dbReference type="Proteomes" id="UP000054988">
    <property type="component" value="Unassembled WGS sequence"/>
</dbReference>
<accession>A0A0W0F2A4</accession>
<keyword evidence="1" id="KW-0328">Glycosyltransferase</keyword>
<dbReference type="eggNOG" id="KOG1192">
    <property type="taxonomic scope" value="Eukaryota"/>
</dbReference>
<name>A0A0W0F2A4_MONRR</name>
<dbReference type="Pfam" id="PF00201">
    <property type="entry name" value="UDPGT"/>
    <property type="match status" value="1"/>
</dbReference>
<dbReference type="Gene3D" id="3.40.50.2000">
    <property type="entry name" value="Glycogen Phosphorylase B"/>
    <property type="match status" value="2"/>
</dbReference>
<protein>
    <recommendedName>
        <fullName evidence="5">Glycosyltransferase family 1 protein</fullName>
    </recommendedName>
</protein>
<dbReference type="EMBL" id="LATX01002383">
    <property type="protein sequence ID" value="KTB30471.1"/>
    <property type="molecule type" value="Genomic_DNA"/>
</dbReference>
<comment type="caution">
    <text evidence="3">The sequence shown here is derived from an EMBL/GenBank/DDBJ whole genome shotgun (WGS) entry which is preliminary data.</text>
</comment>
<dbReference type="PANTHER" id="PTHR48043">
    <property type="entry name" value="EG:EG0003.4 PROTEIN-RELATED"/>
    <property type="match status" value="1"/>
</dbReference>
<dbReference type="AlphaFoldDB" id="A0A0W0F2A4"/>
<dbReference type="PANTHER" id="PTHR48043:SF145">
    <property type="entry name" value="FI06409P-RELATED"/>
    <property type="match status" value="1"/>
</dbReference>
<dbReference type="SUPFAM" id="SSF53756">
    <property type="entry name" value="UDP-Glycosyltransferase/glycogen phosphorylase"/>
    <property type="match status" value="1"/>
</dbReference>
<evidence type="ECO:0000256" key="1">
    <source>
        <dbReference type="ARBA" id="ARBA00022676"/>
    </source>
</evidence>
<organism evidence="3 4">
    <name type="scientific">Moniliophthora roreri</name>
    <name type="common">Frosty pod rot fungus</name>
    <name type="synonym">Monilia roreri</name>
    <dbReference type="NCBI Taxonomy" id="221103"/>
    <lineage>
        <taxon>Eukaryota</taxon>
        <taxon>Fungi</taxon>
        <taxon>Dikarya</taxon>
        <taxon>Basidiomycota</taxon>
        <taxon>Agaricomycotina</taxon>
        <taxon>Agaricomycetes</taxon>
        <taxon>Agaricomycetidae</taxon>
        <taxon>Agaricales</taxon>
        <taxon>Marasmiineae</taxon>
        <taxon>Marasmiaceae</taxon>
        <taxon>Moniliophthora</taxon>
    </lineage>
</organism>
<evidence type="ECO:0000313" key="4">
    <source>
        <dbReference type="Proteomes" id="UP000054988"/>
    </source>
</evidence>
<evidence type="ECO:0000313" key="3">
    <source>
        <dbReference type="EMBL" id="KTB30471.1"/>
    </source>
</evidence>
<sequence length="489" mass="53602">MGYSTILLITNSEYGQANVAPAVAYELAQHPNIQVHVASFPRLQKRVAKLQTLLPDASNFIGFHMITGPSYEEALSRTLSTPNFSRVLFHSPGCQGAIQSYKHTSVIMPWTVEEYYHQLLCIERIVEEVNPVGIVGDPLMPGAVDVCRKTKRSYLVLSPNSPKDLVGLSQPGLRGLWKYPACGSGFPFPVPPHLIPVNIYLIFWLVFYLVIDDHLKQVNAMRKEYGVTSPIMAFSDQYPYLFPAMTETEFPGLYIPPNITLTGPILLPSAPVENCDARLFQWLSNSGTKTVLINLGSHVMSNTDHIRQLAGGIRVLLDCVPEAQVLWKLITDGETGNALEEGLGKHMEAGKVKVTEWLEAEPYAVLCHPNTACSVHHGGANSFFEAISAGVPQVIMPVWYDTYEFARRAECLGIGVWGSQSSAPSAEAQEFGAALARVLGGSVDGEEMKRNAKLLSKLYQTKYGGNGRTNAAERILEVFGPASKPALIS</sequence>
<dbReference type="InterPro" id="IPR050271">
    <property type="entry name" value="UDP-glycosyltransferase"/>
</dbReference>
<keyword evidence="2" id="KW-0808">Transferase</keyword>
<proteinExistence type="predicted"/>
<dbReference type="CDD" id="cd03784">
    <property type="entry name" value="GT1_Gtf-like"/>
    <property type="match status" value="1"/>
</dbReference>
<gene>
    <name evidence="3" type="ORF">WG66_16933</name>
</gene>
<dbReference type="InterPro" id="IPR002213">
    <property type="entry name" value="UDP_glucos_trans"/>
</dbReference>
<dbReference type="GO" id="GO:0008194">
    <property type="term" value="F:UDP-glycosyltransferase activity"/>
    <property type="evidence" value="ECO:0007669"/>
    <property type="project" value="InterPro"/>
</dbReference>
<evidence type="ECO:0008006" key="5">
    <source>
        <dbReference type="Google" id="ProtNLM"/>
    </source>
</evidence>